<evidence type="ECO:0000256" key="4">
    <source>
        <dbReference type="ARBA" id="ARBA00022801"/>
    </source>
</evidence>
<keyword evidence="5 7" id="KW-0862">Zinc</keyword>
<evidence type="ECO:0000256" key="5">
    <source>
        <dbReference type="ARBA" id="ARBA00022833"/>
    </source>
</evidence>
<keyword evidence="4 7" id="KW-0378">Hydrolase</keyword>
<organism evidence="9 10">
    <name type="scientific">Colletotrichum chrysophilum</name>
    <dbReference type="NCBI Taxonomy" id="1836956"/>
    <lineage>
        <taxon>Eukaryota</taxon>
        <taxon>Fungi</taxon>
        <taxon>Dikarya</taxon>
        <taxon>Ascomycota</taxon>
        <taxon>Pezizomycotina</taxon>
        <taxon>Sordariomycetes</taxon>
        <taxon>Hypocreomycetidae</taxon>
        <taxon>Glomerellales</taxon>
        <taxon>Glomerellaceae</taxon>
        <taxon>Colletotrichum</taxon>
        <taxon>Colletotrichum gloeosporioides species complex</taxon>
    </lineage>
</organism>
<keyword evidence="2 7" id="KW-0645">Protease</keyword>
<dbReference type="AlphaFoldDB" id="A0AAD9EC90"/>
<dbReference type="FunFam" id="3.40.390.10:FF:000074">
    <property type="entry name" value="Metalloprotease"/>
    <property type="match status" value="1"/>
</dbReference>
<dbReference type="GO" id="GO:0006518">
    <property type="term" value="P:peptide metabolic process"/>
    <property type="evidence" value="ECO:0007669"/>
    <property type="project" value="TreeGrafter"/>
</dbReference>
<proteinExistence type="inferred from homology"/>
<dbReference type="CDD" id="cd06455">
    <property type="entry name" value="M3A_TOP"/>
    <property type="match status" value="1"/>
</dbReference>
<dbReference type="Gene3D" id="1.10.1370.10">
    <property type="entry name" value="Neurolysin, domain 3"/>
    <property type="match status" value="1"/>
</dbReference>
<evidence type="ECO:0000256" key="1">
    <source>
        <dbReference type="ARBA" id="ARBA00006040"/>
    </source>
</evidence>
<name>A0AAD9EC90_9PEZI</name>
<dbReference type="GO" id="GO:0005758">
    <property type="term" value="C:mitochondrial intermembrane space"/>
    <property type="evidence" value="ECO:0007669"/>
    <property type="project" value="TreeGrafter"/>
</dbReference>
<evidence type="ECO:0000256" key="2">
    <source>
        <dbReference type="ARBA" id="ARBA00022670"/>
    </source>
</evidence>
<evidence type="ECO:0000256" key="6">
    <source>
        <dbReference type="ARBA" id="ARBA00023049"/>
    </source>
</evidence>
<protein>
    <submittedName>
        <fullName evidence="9">Metallopeptidase</fullName>
    </submittedName>
</protein>
<dbReference type="InterPro" id="IPR024079">
    <property type="entry name" value="MetalloPept_cat_dom_sf"/>
</dbReference>
<dbReference type="InterPro" id="IPR001567">
    <property type="entry name" value="Pept_M3A_M3B_dom"/>
</dbReference>
<evidence type="ECO:0000313" key="10">
    <source>
        <dbReference type="Proteomes" id="UP001243330"/>
    </source>
</evidence>
<dbReference type="PANTHER" id="PTHR11804">
    <property type="entry name" value="PROTEASE M3 THIMET OLIGOPEPTIDASE-RELATED"/>
    <property type="match status" value="1"/>
</dbReference>
<dbReference type="SUPFAM" id="SSF55486">
    <property type="entry name" value="Metalloproteases ('zincins'), catalytic domain"/>
    <property type="match status" value="1"/>
</dbReference>
<dbReference type="Pfam" id="PF01432">
    <property type="entry name" value="Peptidase_M3"/>
    <property type="match status" value="1"/>
</dbReference>
<dbReference type="InterPro" id="IPR024080">
    <property type="entry name" value="Neurolysin/TOP_N"/>
</dbReference>
<evidence type="ECO:0000313" key="9">
    <source>
        <dbReference type="EMBL" id="KAK1843255.1"/>
    </source>
</evidence>
<feature type="domain" description="Peptidase M3A/M3B catalytic" evidence="8">
    <location>
        <begin position="213"/>
        <end position="686"/>
    </location>
</feature>
<dbReference type="Proteomes" id="UP001243330">
    <property type="component" value="Unassembled WGS sequence"/>
</dbReference>
<dbReference type="InterPro" id="IPR024077">
    <property type="entry name" value="Neurolysin/TOP_dom2"/>
</dbReference>
<reference evidence="9" key="1">
    <citation type="submission" date="2023-01" db="EMBL/GenBank/DDBJ databases">
        <title>Colletotrichum chrysophilum M932 genome sequence.</title>
        <authorList>
            <person name="Baroncelli R."/>
        </authorList>
    </citation>
    <scope>NUCLEOTIDE SEQUENCE</scope>
    <source>
        <strain evidence="9">M932</strain>
    </source>
</reference>
<comment type="similarity">
    <text evidence="1 7">Belongs to the peptidase M3 family.</text>
</comment>
<dbReference type="GO" id="GO:0004222">
    <property type="term" value="F:metalloendopeptidase activity"/>
    <property type="evidence" value="ECO:0007669"/>
    <property type="project" value="InterPro"/>
</dbReference>
<evidence type="ECO:0000256" key="3">
    <source>
        <dbReference type="ARBA" id="ARBA00022723"/>
    </source>
</evidence>
<evidence type="ECO:0000256" key="7">
    <source>
        <dbReference type="RuleBase" id="RU003435"/>
    </source>
</evidence>
<dbReference type="PANTHER" id="PTHR11804:SF84">
    <property type="entry name" value="SACCHAROLYSIN"/>
    <property type="match status" value="1"/>
</dbReference>
<keyword evidence="6 7" id="KW-0482">Metalloprotease</keyword>
<accession>A0AAD9EC90</accession>
<keyword evidence="3 7" id="KW-0479">Metal-binding</keyword>
<comment type="cofactor">
    <cofactor evidence="7">
        <name>Zn(2+)</name>
        <dbReference type="ChEBI" id="CHEBI:29105"/>
    </cofactor>
    <text evidence="7">Binds 1 zinc ion.</text>
</comment>
<dbReference type="Gene3D" id="3.40.390.10">
    <property type="entry name" value="Collagenase (Catalytic Domain)"/>
    <property type="match status" value="1"/>
</dbReference>
<dbReference type="Gene3D" id="1.20.1050.40">
    <property type="entry name" value="Endopeptidase. Chain P, domain 1"/>
    <property type="match status" value="1"/>
</dbReference>
<comment type="caution">
    <text evidence="9">The sequence shown here is derived from an EMBL/GenBank/DDBJ whole genome shotgun (WGS) entry which is preliminary data.</text>
</comment>
<dbReference type="GO" id="GO:0006508">
    <property type="term" value="P:proteolysis"/>
    <property type="evidence" value="ECO:0007669"/>
    <property type="project" value="UniProtKB-KW"/>
</dbReference>
<keyword evidence="10" id="KW-1185">Reference proteome</keyword>
<dbReference type="GO" id="GO:0046872">
    <property type="term" value="F:metal ion binding"/>
    <property type="evidence" value="ECO:0007669"/>
    <property type="project" value="UniProtKB-UniRule"/>
</dbReference>
<sequence length="690" mass="79736">MARKPPQPLEPMLSADEIVPLIKRLIAEQSSIRDTLVKTVSLSEACYQNVIAPIQAVDDAIQGGASVYAMLRYSGPDELTREAVQEAQELWSAAGGENLKRKDVYKLVQAVKDKNEDLGYEERKILEDMWSQFRRAGHGALDIEQIKTYLRRRERIEELKRDFQNNLSGKGTGLWFEKDELEGVSAQEMARWKEEDGKMFVPLERGDNEAVQRYANNPETRKRMVAAYDVRLVENVPLYKEMIILRDENARMLGYKNHADFRIRERTAPSTEWVDEFLNRLIKDLLPKGKGEIERLEAKKRSHLAVEEAEILPWDYQYYTRLLEEEANVEHELISEYFPLQHTLSSMLGLFNQFLGLEFVPVPEEDLVGKLWAENIEVWSVWEGRGESKGEFVGYLYADIIWREGKYRGNCNVNLQCSYVKEDGTRVFPATILMCAFQPPSAASCALLKHRQVVTLFHELGHALHDLICRTKYTRFHGTRVKPDFGEAPSTMLENWCWMPDELVKMSRHYTHIDPAYAAKWKEDHDDAELPPEKIDEKPVERLVESRSLNRALWFLRQILFAKFDLDVNNQKSTDAVRELDEVKLYNDLKETLTLTKNPEKNSVGYVQSNHLISLYDAGYFSYLSAHAFAADFFESNFAKDPRDPEAWDRYRHGILEYGASKQEMEFMTKFLGHEPGPGALLRSLGLSTP</sequence>
<dbReference type="EMBL" id="JAQOWY010000368">
    <property type="protein sequence ID" value="KAK1843255.1"/>
    <property type="molecule type" value="Genomic_DNA"/>
</dbReference>
<gene>
    <name evidence="9" type="ORF">CCHR01_14116</name>
</gene>
<dbReference type="InterPro" id="IPR045090">
    <property type="entry name" value="Pept_M3A_M3B"/>
</dbReference>
<evidence type="ECO:0000259" key="8">
    <source>
        <dbReference type="Pfam" id="PF01432"/>
    </source>
</evidence>